<organism evidence="1">
    <name type="scientific">Siphoviridae sp. ctLOE2</name>
    <dbReference type="NCBI Taxonomy" id="2825454"/>
    <lineage>
        <taxon>Viruses</taxon>
        <taxon>Duplodnaviria</taxon>
        <taxon>Heunggongvirae</taxon>
        <taxon>Uroviricota</taxon>
        <taxon>Caudoviricetes</taxon>
    </lineage>
</organism>
<evidence type="ECO:0000313" key="1">
    <source>
        <dbReference type="EMBL" id="DAE05485.1"/>
    </source>
</evidence>
<reference evidence="1" key="1">
    <citation type="journal article" date="2021" name="Proc. Natl. Acad. Sci. U.S.A.">
        <title>A Catalog of Tens of Thousands of Viruses from Human Metagenomes Reveals Hidden Associations with Chronic Diseases.</title>
        <authorList>
            <person name="Tisza M.J."/>
            <person name="Buck C.B."/>
        </authorList>
    </citation>
    <scope>NUCLEOTIDE SEQUENCE</scope>
    <source>
        <strain evidence="1">CtLOE2</strain>
    </source>
</reference>
<proteinExistence type="predicted"/>
<sequence>MNIDEDRLLQPLAIPKRPLPTPEEVEEIRKEMLDWYKKYQWVNCRDYSIILGFINNNYDRQHGWDDEMIRNAPITHNRSGYWLDLPTPIKF</sequence>
<accession>A0A8S5PFU5</accession>
<protein>
    <submittedName>
        <fullName evidence="1">Uncharacterized protein</fullName>
    </submittedName>
</protein>
<dbReference type="EMBL" id="BK015411">
    <property type="protein sequence ID" value="DAE05485.1"/>
    <property type="molecule type" value="Genomic_DNA"/>
</dbReference>
<name>A0A8S5PFU5_9CAUD</name>